<geneLocation type="plasmid" evidence="1 2">
    <name>megaplasmid</name>
</geneLocation>
<dbReference type="AlphaFoldDB" id="C5B6F2"/>
<keyword evidence="1" id="KW-0614">Plasmid</keyword>
<dbReference type="EMBL" id="CP001511">
    <property type="protein sequence ID" value="ACS44034.1"/>
    <property type="molecule type" value="Genomic_DNA"/>
</dbReference>
<organism evidence="1 2">
    <name type="scientific">Methylorubrum extorquens (strain ATCC 14718 / DSM 1338 / JCM 2805 / NCIMB 9133 / AM1)</name>
    <name type="common">Methylobacterium extorquens</name>
    <dbReference type="NCBI Taxonomy" id="272630"/>
    <lineage>
        <taxon>Bacteria</taxon>
        <taxon>Pseudomonadati</taxon>
        <taxon>Pseudomonadota</taxon>
        <taxon>Alphaproteobacteria</taxon>
        <taxon>Hyphomicrobiales</taxon>
        <taxon>Methylobacteriaceae</taxon>
        <taxon>Methylorubrum</taxon>
    </lineage>
</organism>
<gene>
    <name evidence="1" type="ordered locus">MexAM1_META2p1293</name>
</gene>
<sequence length="69" mass="7832">MSYVSVTRSGRVLQFLLFGIAWLAHHRPVVMTAGRRAWLEDQSLALEQHLDELARARAAEADRVSEEGR</sequence>
<dbReference type="HOGENOM" id="CLU_2771130_0_0_5"/>
<evidence type="ECO:0000313" key="1">
    <source>
        <dbReference type="EMBL" id="ACS44034.1"/>
    </source>
</evidence>
<reference evidence="1 2" key="1">
    <citation type="journal article" date="2009" name="PLoS ONE">
        <title>Methylobacterium genome sequences: a reference blueprint to investigate microbial metabolism of C1 compounds from natural and industrial sources.</title>
        <authorList>
            <person name="Vuilleumier S."/>
            <person name="Chistoserdova L."/>
            <person name="Lee M.-C."/>
            <person name="Bringel F."/>
            <person name="Lajus A."/>
            <person name="Zhou Y."/>
            <person name="Gourion B."/>
            <person name="Barbe V."/>
            <person name="Chang J."/>
            <person name="Cruveiller S."/>
            <person name="Dossat C."/>
            <person name="Gillett W."/>
            <person name="Gruffaz C."/>
            <person name="Haugen E."/>
            <person name="Hourcade E."/>
            <person name="Levy R."/>
            <person name="Mangenot S."/>
            <person name="Muller E."/>
            <person name="Nadalig T."/>
            <person name="Pagni M."/>
            <person name="Penny C."/>
            <person name="Peyraud R."/>
            <person name="Robinson D.G."/>
            <person name="Roche D."/>
            <person name="Rouy Z."/>
            <person name="Saenampechek C."/>
            <person name="Salvignol G."/>
            <person name="Vallenet D."/>
            <person name="Wu Z."/>
            <person name="Marx C.J."/>
            <person name="Vorholt J.A."/>
            <person name="Olson M.V."/>
            <person name="Kaul R."/>
            <person name="Weissenbach J."/>
            <person name="Medigue C."/>
            <person name="Lidstrom M.E."/>
        </authorList>
    </citation>
    <scope>NUCLEOTIDE SEQUENCE [LARGE SCALE GENOMIC DNA]</scope>
    <source>
        <strain evidence="2">ATCC 14718 / DSM 1338 / JCM 2805 / NCIMB 9133 / AM1</strain>
    </source>
</reference>
<protein>
    <submittedName>
        <fullName evidence="1">Uncharacterized protein</fullName>
    </submittedName>
</protein>
<accession>C5B6F2</accession>
<keyword evidence="2" id="KW-1185">Reference proteome</keyword>
<proteinExistence type="predicted"/>
<evidence type="ECO:0000313" key="2">
    <source>
        <dbReference type="Proteomes" id="UP000009081"/>
    </source>
</evidence>
<name>C5B6F2_METEA</name>
<dbReference type="Proteomes" id="UP000009081">
    <property type="component" value="Plasmid megaplasmid"/>
</dbReference>
<dbReference type="RefSeq" id="WP_003595965.1">
    <property type="nucleotide sequence ID" value="NC_012811.1"/>
</dbReference>
<dbReference type="KEGG" id="mea:Mex_2p1293"/>